<organism evidence="2 3">
    <name type="scientific">Paraclostridium bifermentans ATCC 638 = DSM 14991</name>
    <dbReference type="NCBI Taxonomy" id="1233171"/>
    <lineage>
        <taxon>Bacteria</taxon>
        <taxon>Bacillati</taxon>
        <taxon>Bacillota</taxon>
        <taxon>Clostridia</taxon>
        <taxon>Peptostreptococcales</taxon>
        <taxon>Peptostreptococcaceae</taxon>
        <taxon>Paraclostridium</taxon>
    </lineage>
</organism>
<evidence type="ECO:0000256" key="1">
    <source>
        <dbReference type="SAM" id="Phobius"/>
    </source>
</evidence>
<gene>
    <name evidence="2" type="ORF">C672_0671</name>
</gene>
<protein>
    <submittedName>
        <fullName evidence="2">Uncharacterized protein</fullName>
    </submittedName>
</protein>
<name>T4VRP6_PARBF</name>
<evidence type="ECO:0000313" key="3">
    <source>
        <dbReference type="Proteomes" id="UP000015688"/>
    </source>
</evidence>
<sequence>MKKGRKIVIRVIFSLLVFIIVYLMIPYSPVKKEYRSIVGELSEENKIPKSIIAEDDLKTLPEVIQKYFIKNGYVGIESASIVKFDFKDVEFSMGANKPNVKIDYTVYDFVKDPTRVALIDSKMFGIPFQGIDICKDGKATMKGIIAKHITLFNTKFDIIDSSYLSECMMHPSLALQENITYKQIDDYSVEATIRKNGTKTTGTFYFNENYEMTHFVDEKRLSSDTNTYEKWSAITSDYKVINGVNRPTKFQAVWNFSEGDLVYFDSKNMKINYE</sequence>
<dbReference type="AlphaFoldDB" id="T4VRP6"/>
<keyword evidence="1" id="KW-1133">Transmembrane helix</keyword>
<dbReference type="PATRIC" id="fig|1233171.3.peg.574"/>
<comment type="caution">
    <text evidence="2">The sequence shown here is derived from an EMBL/GenBank/DDBJ whole genome shotgun (WGS) entry which is preliminary data.</text>
</comment>
<dbReference type="InterPro" id="IPR046674">
    <property type="entry name" value="DUF6544"/>
</dbReference>
<accession>T4VRP6</accession>
<dbReference type="RefSeq" id="WP_021431957.1">
    <property type="nucleotide sequence ID" value="NZ_AVNC01000014.1"/>
</dbReference>
<proteinExistence type="predicted"/>
<reference evidence="2 3" key="1">
    <citation type="submission" date="2013-06" db="EMBL/GenBank/DDBJ databases">
        <authorList>
            <person name="Walk S."/>
            <person name="Aronoff D."/>
            <person name="Young V.Y."/>
            <person name="Marsh J."/>
            <person name="Harrison L."/>
            <person name="Daugherty S.C."/>
            <person name="Shefchek K.A."/>
            <person name="Hine E.E."/>
            <person name="Tallon L.J."/>
            <person name="Sadzewicz L.K."/>
            <person name="Rasko D.A."/>
        </authorList>
    </citation>
    <scope>NUCLEOTIDE SEQUENCE [LARGE SCALE GENOMIC DNA]</scope>
    <source>
        <strain evidence="2 3">ATCC 638</strain>
    </source>
</reference>
<keyword evidence="1" id="KW-0472">Membrane</keyword>
<feature type="transmembrane region" description="Helical" evidence="1">
    <location>
        <begin position="7"/>
        <end position="25"/>
    </location>
</feature>
<dbReference type="EMBL" id="AVNC01000014">
    <property type="protein sequence ID" value="EQK44143.1"/>
    <property type="molecule type" value="Genomic_DNA"/>
</dbReference>
<dbReference type="GeneID" id="67474298"/>
<keyword evidence="1" id="KW-0812">Transmembrane</keyword>
<evidence type="ECO:0000313" key="2">
    <source>
        <dbReference type="EMBL" id="EQK44143.1"/>
    </source>
</evidence>
<dbReference type="Pfam" id="PF20181">
    <property type="entry name" value="DUF6544"/>
    <property type="match status" value="1"/>
</dbReference>
<dbReference type="Proteomes" id="UP000015688">
    <property type="component" value="Unassembled WGS sequence"/>
</dbReference>